<organism evidence="2 3">
    <name type="scientific">Duganella lactea</name>
    <dbReference type="NCBI Taxonomy" id="2692173"/>
    <lineage>
        <taxon>Bacteria</taxon>
        <taxon>Pseudomonadati</taxon>
        <taxon>Pseudomonadota</taxon>
        <taxon>Betaproteobacteria</taxon>
        <taxon>Burkholderiales</taxon>
        <taxon>Oxalobacteraceae</taxon>
        <taxon>Telluria group</taxon>
        <taxon>Duganella</taxon>
    </lineage>
</organism>
<feature type="compositionally biased region" description="Low complexity" evidence="1">
    <location>
        <begin position="12"/>
        <end position="24"/>
    </location>
</feature>
<comment type="caution">
    <text evidence="2">The sequence shown here is derived from an EMBL/GenBank/DDBJ whole genome shotgun (WGS) entry which is preliminary data.</text>
</comment>
<evidence type="ECO:0000256" key="1">
    <source>
        <dbReference type="SAM" id="MobiDB-lite"/>
    </source>
</evidence>
<reference evidence="2 3" key="1">
    <citation type="submission" date="2019-12" db="EMBL/GenBank/DDBJ databases">
        <title>Novel species isolated from a subtropical stream in China.</title>
        <authorList>
            <person name="Lu H."/>
        </authorList>
    </citation>
    <scope>NUCLEOTIDE SEQUENCE [LARGE SCALE GENOMIC DNA]</scope>
    <source>
        <strain evidence="2 3">FT50W</strain>
    </source>
</reference>
<evidence type="ECO:0000313" key="2">
    <source>
        <dbReference type="EMBL" id="MYM81124.1"/>
    </source>
</evidence>
<dbReference type="Proteomes" id="UP000474565">
    <property type="component" value="Unassembled WGS sequence"/>
</dbReference>
<name>A0A6L8MF55_9BURK</name>
<sequence length="159" mass="17188">MRITQNSLPTYAPTTRNTNASSSTTSFAAVMNETINRAESSNGADNKAAVATRRDTSSMTPAEMRTFAKELYNSGKIDQEALMSLTIVGPIGKAGPNGEFIPFTESERAVIDNTPVNYNQIANMSIARIESDGRALDPTSGYQTWLAIRTALNQYQQGA</sequence>
<accession>A0A6L8MF55</accession>
<dbReference type="EMBL" id="WWCP01000002">
    <property type="protein sequence ID" value="MYM81124.1"/>
    <property type="molecule type" value="Genomic_DNA"/>
</dbReference>
<proteinExistence type="predicted"/>
<evidence type="ECO:0000313" key="3">
    <source>
        <dbReference type="Proteomes" id="UP000474565"/>
    </source>
</evidence>
<feature type="region of interest" description="Disordered" evidence="1">
    <location>
        <begin position="38"/>
        <end position="58"/>
    </location>
</feature>
<gene>
    <name evidence="2" type="ORF">GTP44_04015</name>
</gene>
<dbReference type="AlphaFoldDB" id="A0A6L8MF55"/>
<dbReference type="RefSeq" id="WP_161018416.1">
    <property type="nucleotide sequence ID" value="NZ_WWCP01000002.1"/>
</dbReference>
<feature type="region of interest" description="Disordered" evidence="1">
    <location>
        <begin position="1"/>
        <end position="24"/>
    </location>
</feature>
<protein>
    <submittedName>
        <fullName evidence="2">Uncharacterized protein</fullName>
    </submittedName>
</protein>